<dbReference type="EMBL" id="MFKX01000029">
    <property type="protein sequence ID" value="OGG57299.1"/>
    <property type="molecule type" value="Genomic_DNA"/>
</dbReference>
<accession>A0A1F6D789</accession>
<dbReference type="InterPro" id="IPR043734">
    <property type="entry name" value="DUF5678"/>
</dbReference>
<dbReference type="Pfam" id="PF18929">
    <property type="entry name" value="DUF5678"/>
    <property type="match status" value="1"/>
</dbReference>
<dbReference type="Proteomes" id="UP000177958">
    <property type="component" value="Unassembled WGS sequence"/>
</dbReference>
<feature type="domain" description="DUF5678" evidence="1">
    <location>
        <begin position="19"/>
        <end position="61"/>
    </location>
</feature>
<comment type="caution">
    <text evidence="2">The sequence shown here is derived from an EMBL/GenBank/DDBJ whole genome shotgun (WGS) entry which is preliminary data.</text>
</comment>
<proteinExistence type="predicted"/>
<organism evidence="2 3">
    <name type="scientific">Candidatus Kaiserbacteria bacterium RIFCSPHIGHO2_01_FULL_55_17</name>
    <dbReference type="NCBI Taxonomy" id="1798484"/>
    <lineage>
        <taxon>Bacteria</taxon>
        <taxon>Candidatus Kaiseribacteriota</taxon>
    </lineage>
</organism>
<protein>
    <recommendedName>
        <fullName evidence="1">DUF5678 domain-containing protein</fullName>
    </recommendedName>
</protein>
<sequence>MTQSPLKKEFEYYLSRRAELLKEYEGKFIVIKDQKVIGVYDTQIDAYTQTQKEHELGTFLIQEVSKDESTYSQTFYSRAIV</sequence>
<reference evidence="2 3" key="1">
    <citation type="journal article" date="2016" name="Nat. Commun.">
        <title>Thousands of microbial genomes shed light on interconnected biogeochemical processes in an aquifer system.</title>
        <authorList>
            <person name="Anantharaman K."/>
            <person name="Brown C.T."/>
            <person name="Hug L.A."/>
            <person name="Sharon I."/>
            <person name="Castelle C.J."/>
            <person name="Probst A.J."/>
            <person name="Thomas B.C."/>
            <person name="Singh A."/>
            <person name="Wilkins M.J."/>
            <person name="Karaoz U."/>
            <person name="Brodie E.L."/>
            <person name="Williams K.H."/>
            <person name="Hubbard S.S."/>
            <person name="Banfield J.F."/>
        </authorList>
    </citation>
    <scope>NUCLEOTIDE SEQUENCE [LARGE SCALE GENOMIC DNA]</scope>
</reference>
<evidence type="ECO:0000313" key="2">
    <source>
        <dbReference type="EMBL" id="OGG57299.1"/>
    </source>
</evidence>
<dbReference type="AlphaFoldDB" id="A0A1F6D789"/>
<name>A0A1F6D789_9BACT</name>
<evidence type="ECO:0000313" key="3">
    <source>
        <dbReference type="Proteomes" id="UP000177958"/>
    </source>
</evidence>
<evidence type="ECO:0000259" key="1">
    <source>
        <dbReference type="Pfam" id="PF18929"/>
    </source>
</evidence>
<gene>
    <name evidence="2" type="ORF">A2853_02150</name>
</gene>